<dbReference type="Pfam" id="PF02826">
    <property type="entry name" value="2-Hacid_dh_C"/>
    <property type="match status" value="1"/>
</dbReference>
<evidence type="ECO:0000256" key="1">
    <source>
        <dbReference type="ARBA" id="ARBA00005216"/>
    </source>
</evidence>
<evidence type="ECO:0000313" key="9">
    <source>
        <dbReference type="EMBL" id="CCO19723.1"/>
    </source>
</evidence>
<evidence type="ECO:0000256" key="2">
    <source>
        <dbReference type="ARBA" id="ARBA00013143"/>
    </source>
</evidence>
<dbReference type="GeneID" id="19011682"/>
<dbReference type="STRING" id="41875.K8FCP8"/>
<comment type="similarity">
    <text evidence="6">Belongs to the D-isomer specific 2-hydroxyacid dehydrogenase family.</text>
</comment>
<sequence length="484" mass="51682">MSVVKANQTASDEIEMLQKMLELAKRRKENESKEDLSVSSGGKSDGSGYEGASFNVKTFNAIAPTGLEKFPQGKYKVAGDESDLPGPPMAIMLRSHKLQVNEVKPTVRAIVRCGAGTNNIPVKEMGERGIPVFNTPGANANAVKELVVCGLLLASRGILEGANHVKNVINVEEKGEHEKIATRIEKDKAKFGGTEIQGKTIGVIGLGAIGSRVVNAALGLGMNVVGYDPVLSVDAALALPGDRMVRVTDLNDLFKVSDYISIHVPYIKGVTHHLIDAKALQICKPNVCILNFARGEIVDGAALKAGYDSKMLTGKYISDFTDEALRDDPHLIVLPHLGASTEEAEDNSAAMAAETLMDFLETGTIRNSVNFPTTILAPHVNSSGARLTIVNKNVPGALGEITSFLGSKGVNILQQINTSRDPVAYTVIDLAEIPEDPSGLQEEMAKVCPDVVSSRFIGSVFNDTLGQPGAYFYVKWAQGELQGE</sequence>
<evidence type="ECO:0000256" key="5">
    <source>
        <dbReference type="ARBA" id="ARBA00048731"/>
    </source>
</evidence>
<dbReference type="SUPFAM" id="SSF52283">
    <property type="entry name" value="Formate/glycerate dehydrogenase catalytic domain-like"/>
    <property type="match status" value="1"/>
</dbReference>
<proteinExistence type="inferred from homology"/>
<dbReference type="InterPro" id="IPR029753">
    <property type="entry name" value="D-isomer_DH_CS"/>
</dbReference>
<dbReference type="SUPFAM" id="SSF51735">
    <property type="entry name" value="NAD(P)-binding Rossmann-fold domains"/>
    <property type="match status" value="1"/>
</dbReference>
<feature type="region of interest" description="Disordered" evidence="7">
    <location>
        <begin position="25"/>
        <end position="49"/>
    </location>
</feature>
<dbReference type="SUPFAM" id="SSF55021">
    <property type="entry name" value="ACT-like"/>
    <property type="match status" value="1"/>
</dbReference>
<dbReference type="GO" id="GO:0051287">
    <property type="term" value="F:NAD binding"/>
    <property type="evidence" value="ECO:0007669"/>
    <property type="project" value="InterPro"/>
</dbReference>
<dbReference type="PROSITE" id="PS00671">
    <property type="entry name" value="D_2_HYDROXYACID_DH_3"/>
    <property type="match status" value="1"/>
</dbReference>
<accession>K8FCP8</accession>
<dbReference type="InterPro" id="IPR029752">
    <property type="entry name" value="D-isomer_DH_CS1"/>
</dbReference>
<comment type="catalytic activity">
    <reaction evidence="5">
        <text>(2R)-3-phosphoglycerate + NAD(+) = 3-phosphooxypyruvate + NADH + H(+)</text>
        <dbReference type="Rhea" id="RHEA:12641"/>
        <dbReference type="ChEBI" id="CHEBI:15378"/>
        <dbReference type="ChEBI" id="CHEBI:18110"/>
        <dbReference type="ChEBI" id="CHEBI:57540"/>
        <dbReference type="ChEBI" id="CHEBI:57945"/>
        <dbReference type="ChEBI" id="CHEBI:58272"/>
        <dbReference type="EC" id="1.1.1.95"/>
    </reaction>
</comment>
<dbReference type="UniPathway" id="UPA00135">
    <property type="reaction ID" value="UER00196"/>
</dbReference>
<dbReference type="PROSITE" id="PS00065">
    <property type="entry name" value="D_2_HYDROXYACID_DH_1"/>
    <property type="match status" value="1"/>
</dbReference>
<dbReference type="EMBL" id="FO082265">
    <property type="protein sequence ID" value="CCO19723.1"/>
    <property type="molecule type" value="Genomic_DNA"/>
</dbReference>
<comment type="pathway">
    <text evidence="1">Amino-acid biosynthesis; L-serine biosynthesis; L-serine from 3-phospho-D-glycerate: step 1/3.</text>
</comment>
<dbReference type="CDD" id="cd12174">
    <property type="entry name" value="PGDH_like_3"/>
    <property type="match status" value="1"/>
</dbReference>
<reference evidence="9 10" key="1">
    <citation type="submission" date="2011-10" db="EMBL/GenBank/DDBJ databases">
        <authorList>
            <person name="Genoscope - CEA"/>
        </authorList>
    </citation>
    <scope>NUCLEOTIDE SEQUENCE [LARGE SCALE GENOMIC DNA]</scope>
    <source>
        <strain evidence="9 10">RCC 1105</strain>
    </source>
</reference>
<keyword evidence="10" id="KW-1185">Reference proteome</keyword>
<dbReference type="PANTHER" id="PTHR42938:SF47">
    <property type="entry name" value="HYDROXYPYRUVATE REDUCTASE"/>
    <property type="match status" value="1"/>
</dbReference>
<evidence type="ECO:0000256" key="7">
    <source>
        <dbReference type="SAM" id="MobiDB-lite"/>
    </source>
</evidence>
<dbReference type="AlphaFoldDB" id="K8FCP8"/>
<dbReference type="eggNOG" id="KOG0068">
    <property type="taxonomic scope" value="Eukaryota"/>
</dbReference>
<dbReference type="InterPro" id="IPR006140">
    <property type="entry name" value="D-isomer_DH_NAD-bd"/>
</dbReference>
<dbReference type="RefSeq" id="XP_007509266.1">
    <property type="nucleotide sequence ID" value="XM_007509204.1"/>
</dbReference>
<evidence type="ECO:0000256" key="3">
    <source>
        <dbReference type="ARBA" id="ARBA00023002"/>
    </source>
</evidence>
<keyword evidence="3 6" id="KW-0560">Oxidoreductase</keyword>
<dbReference type="Proteomes" id="UP000198341">
    <property type="component" value="Chromosome 14"/>
</dbReference>
<dbReference type="InterPro" id="IPR006139">
    <property type="entry name" value="D-isomer_2_OHA_DH_cat_dom"/>
</dbReference>
<dbReference type="InterPro" id="IPR002912">
    <property type="entry name" value="ACT_dom"/>
</dbReference>
<organism evidence="9 10">
    <name type="scientific">Bathycoccus prasinos</name>
    <dbReference type="NCBI Taxonomy" id="41875"/>
    <lineage>
        <taxon>Eukaryota</taxon>
        <taxon>Viridiplantae</taxon>
        <taxon>Chlorophyta</taxon>
        <taxon>Mamiellophyceae</taxon>
        <taxon>Mamiellales</taxon>
        <taxon>Bathycoccaceae</taxon>
        <taxon>Bathycoccus</taxon>
    </lineage>
</organism>
<dbReference type="PROSITE" id="PS51671">
    <property type="entry name" value="ACT"/>
    <property type="match status" value="1"/>
</dbReference>
<evidence type="ECO:0000256" key="6">
    <source>
        <dbReference type="RuleBase" id="RU003719"/>
    </source>
</evidence>
<protein>
    <recommendedName>
        <fullName evidence="2">phosphoglycerate dehydrogenase</fullName>
        <ecNumber evidence="2">1.1.1.95</ecNumber>
    </recommendedName>
</protein>
<name>K8FCP8_9CHLO</name>
<dbReference type="EC" id="1.1.1.95" evidence="2"/>
<dbReference type="InterPro" id="IPR036291">
    <property type="entry name" value="NAD(P)-bd_dom_sf"/>
</dbReference>
<dbReference type="KEGG" id="bpg:Bathy14g01080"/>
<dbReference type="OrthoDB" id="1621027at2759"/>
<dbReference type="Gene3D" id="3.40.50.720">
    <property type="entry name" value="NAD(P)-binding Rossmann-like Domain"/>
    <property type="match status" value="2"/>
</dbReference>
<dbReference type="InterPro" id="IPR045865">
    <property type="entry name" value="ACT-like_dom_sf"/>
</dbReference>
<evidence type="ECO:0000259" key="8">
    <source>
        <dbReference type="PROSITE" id="PS51671"/>
    </source>
</evidence>
<dbReference type="PANTHER" id="PTHR42938">
    <property type="entry name" value="FORMATE DEHYDROGENASE 1"/>
    <property type="match status" value="1"/>
</dbReference>
<feature type="compositionally biased region" description="Basic and acidic residues" evidence="7">
    <location>
        <begin position="25"/>
        <end position="36"/>
    </location>
</feature>
<dbReference type="GO" id="GO:0004617">
    <property type="term" value="F:phosphoglycerate dehydrogenase activity"/>
    <property type="evidence" value="ECO:0007669"/>
    <property type="project" value="UniProtKB-EC"/>
</dbReference>
<dbReference type="Pfam" id="PF00389">
    <property type="entry name" value="2-Hacid_dh"/>
    <property type="match status" value="1"/>
</dbReference>
<gene>
    <name evidence="9" type="ordered locus">Bathy14g01080</name>
</gene>
<dbReference type="Gene3D" id="3.30.70.260">
    <property type="match status" value="1"/>
</dbReference>
<keyword evidence="4" id="KW-0520">NAD</keyword>
<feature type="domain" description="ACT" evidence="8">
    <location>
        <begin position="386"/>
        <end position="459"/>
    </location>
</feature>
<evidence type="ECO:0000313" key="10">
    <source>
        <dbReference type="Proteomes" id="UP000198341"/>
    </source>
</evidence>
<evidence type="ECO:0000256" key="4">
    <source>
        <dbReference type="ARBA" id="ARBA00023027"/>
    </source>
</evidence>